<comment type="caution">
    <text evidence="3">The sequence shown here is derived from an EMBL/GenBank/DDBJ whole genome shotgun (WGS) entry which is preliminary data.</text>
</comment>
<dbReference type="GO" id="GO:0048306">
    <property type="term" value="F:calcium-dependent protein binding"/>
    <property type="evidence" value="ECO:0007669"/>
    <property type="project" value="TreeGrafter"/>
</dbReference>
<evidence type="ECO:0000313" key="4">
    <source>
        <dbReference type="Proteomes" id="UP001066276"/>
    </source>
</evidence>
<dbReference type="PANTHER" id="PTHR11639:SF134">
    <property type="entry name" value="PROTEIN S100-A1-RELATED"/>
    <property type="match status" value="1"/>
</dbReference>
<evidence type="ECO:0000259" key="2">
    <source>
        <dbReference type="PROSITE" id="PS50222"/>
    </source>
</evidence>
<gene>
    <name evidence="3" type="ORF">NDU88_007515</name>
</gene>
<dbReference type="Pfam" id="PF01023">
    <property type="entry name" value="S_100"/>
    <property type="match status" value="1"/>
</dbReference>
<dbReference type="GO" id="GO:0005509">
    <property type="term" value="F:calcium ion binding"/>
    <property type="evidence" value="ECO:0007669"/>
    <property type="project" value="InterPro"/>
</dbReference>
<proteinExistence type="inferred from homology"/>
<protein>
    <recommendedName>
        <fullName evidence="2">EF-hand domain-containing protein</fullName>
    </recommendedName>
</protein>
<name>A0AAV7N2A6_PLEWA</name>
<dbReference type="Proteomes" id="UP001066276">
    <property type="component" value="Chromosome 9"/>
</dbReference>
<comment type="similarity">
    <text evidence="1">Belongs to the S-100 family.</text>
</comment>
<dbReference type="PROSITE" id="PS50222">
    <property type="entry name" value="EF_HAND_2"/>
    <property type="match status" value="1"/>
</dbReference>
<sequence length="116" mass="13162">MPKSNTLPIAKQLASVKALGKGSDLEKALATVALVYNSHADADGKLAKDEIQELLQTEFTHFLQGQEEKPKYKELMANLKEDKDNRIDFEDFMIILLSFTLLSELFYDLKKVKNTK</sequence>
<evidence type="ECO:0000313" key="3">
    <source>
        <dbReference type="EMBL" id="KAJ1110160.1"/>
    </source>
</evidence>
<dbReference type="InterPro" id="IPR011992">
    <property type="entry name" value="EF-hand-dom_pair"/>
</dbReference>
<reference evidence="3" key="1">
    <citation type="journal article" date="2022" name="bioRxiv">
        <title>Sequencing and chromosome-scale assembly of the giantPleurodeles waltlgenome.</title>
        <authorList>
            <person name="Brown T."/>
            <person name="Elewa A."/>
            <person name="Iarovenko S."/>
            <person name="Subramanian E."/>
            <person name="Araus A.J."/>
            <person name="Petzold A."/>
            <person name="Susuki M."/>
            <person name="Suzuki K.-i.T."/>
            <person name="Hayashi T."/>
            <person name="Toyoda A."/>
            <person name="Oliveira C."/>
            <person name="Osipova E."/>
            <person name="Leigh N.D."/>
            <person name="Simon A."/>
            <person name="Yun M.H."/>
        </authorList>
    </citation>
    <scope>NUCLEOTIDE SEQUENCE</scope>
    <source>
        <strain evidence="3">20211129_DDA</strain>
        <tissue evidence="3">Liver</tissue>
    </source>
</reference>
<feature type="domain" description="EF-hand" evidence="2">
    <location>
        <begin position="67"/>
        <end position="102"/>
    </location>
</feature>
<dbReference type="EMBL" id="JANPWB010000013">
    <property type="protein sequence ID" value="KAJ1110160.1"/>
    <property type="molecule type" value="Genomic_DNA"/>
</dbReference>
<dbReference type="CDD" id="cd00213">
    <property type="entry name" value="S-100"/>
    <property type="match status" value="1"/>
</dbReference>
<dbReference type="SMART" id="SM01394">
    <property type="entry name" value="S_100"/>
    <property type="match status" value="1"/>
</dbReference>
<dbReference type="InterPro" id="IPR002048">
    <property type="entry name" value="EF_hand_dom"/>
</dbReference>
<dbReference type="InterPro" id="IPR034325">
    <property type="entry name" value="S-100_dom"/>
</dbReference>
<dbReference type="SUPFAM" id="SSF47473">
    <property type="entry name" value="EF-hand"/>
    <property type="match status" value="1"/>
</dbReference>
<evidence type="ECO:0000256" key="1">
    <source>
        <dbReference type="ARBA" id="ARBA00007323"/>
    </source>
</evidence>
<accession>A0AAV7N2A6</accession>
<dbReference type="PANTHER" id="PTHR11639">
    <property type="entry name" value="S100 CALCIUM-BINDING PROTEIN"/>
    <property type="match status" value="1"/>
</dbReference>
<dbReference type="InterPro" id="IPR013787">
    <property type="entry name" value="S100_Ca-bd_sub"/>
</dbReference>
<dbReference type="Gene3D" id="1.10.238.10">
    <property type="entry name" value="EF-hand"/>
    <property type="match status" value="1"/>
</dbReference>
<keyword evidence="4" id="KW-1185">Reference proteome</keyword>
<dbReference type="GO" id="GO:0046914">
    <property type="term" value="F:transition metal ion binding"/>
    <property type="evidence" value="ECO:0007669"/>
    <property type="project" value="InterPro"/>
</dbReference>
<dbReference type="AlphaFoldDB" id="A0AAV7N2A6"/>
<organism evidence="3 4">
    <name type="scientific">Pleurodeles waltl</name>
    <name type="common">Iberian ribbed newt</name>
    <dbReference type="NCBI Taxonomy" id="8319"/>
    <lineage>
        <taxon>Eukaryota</taxon>
        <taxon>Metazoa</taxon>
        <taxon>Chordata</taxon>
        <taxon>Craniata</taxon>
        <taxon>Vertebrata</taxon>
        <taxon>Euteleostomi</taxon>
        <taxon>Amphibia</taxon>
        <taxon>Batrachia</taxon>
        <taxon>Caudata</taxon>
        <taxon>Salamandroidea</taxon>
        <taxon>Salamandridae</taxon>
        <taxon>Pleurodelinae</taxon>
        <taxon>Pleurodeles</taxon>
    </lineage>
</organism>